<dbReference type="AlphaFoldDB" id="A0A2M4DQV9"/>
<proteinExistence type="predicted"/>
<accession>A0A2M4DQV9</accession>
<keyword evidence="1" id="KW-1133">Transmembrane helix</keyword>
<feature type="transmembrane region" description="Helical" evidence="1">
    <location>
        <begin position="21"/>
        <end position="43"/>
    </location>
</feature>
<keyword evidence="1" id="KW-0812">Transmembrane</keyword>
<evidence type="ECO:0000256" key="1">
    <source>
        <dbReference type="SAM" id="Phobius"/>
    </source>
</evidence>
<evidence type="ECO:0000313" key="2">
    <source>
        <dbReference type="EMBL" id="MBW79538.1"/>
    </source>
</evidence>
<protein>
    <submittedName>
        <fullName evidence="2">Putative secreted protein</fullName>
    </submittedName>
</protein>
<sequence>MTKSPVLLRRHRRRRLLAVIRALEATSVTVVAELLVVTLTLLFSHRTKAARHKYCQRNQRSLVRIGFVGSAEKAIRV</sequence>
<reference evidence="2" key="1">
    <citation type="submission" date="2018-01" db="EMBL/GenBank/DDBJ databases">
        <title>An insight into the sialome of Amazonian anophelines.</title>
        <authorList>
            <person name="Ribeiro J.M."/>
            <person name="Scarpassa V."/>
            <person name="Calvo E."/>
        </authorList>
    </citation>
    <scope>NUCLEOTIDE SEQUENCE</scope>
</reference>
<organism evidence="2">
    <name type="scientific">Anopheles darlingi</name>
    <name type="common">Mosquito</name>
    <dbReference type="NCBI Taxonomy" id="43151"/>
    <lineage>
        <taxon>Eukaryota</taxon>
        <taxon>Metazoa</taxon>
        <taxon>Ecdysozoa</taxon>
        <taxon>Arthropoda</taxon>
        <taxon>Hexapoda</taxon>
        <taxon>Insecta</taxon>
        <taxon>Pterygota</taxon>
        <taxon>Neoptera</taxon>
        <taxon>Endopterygota</taxon>
        <taxon>Diptera</taxon>
        <taxon>Nematocera</taxon>
        <taxon>Culicoidea</taxon>
        <taxon>Culicidae</taxon>
        <taxon>Anophelinae</taxon>
        <taxon>Anopheles</taxon>
    </lineage>
</organism>
<dbReference type="EMBL" id="GGFL01015360">
    <property type="protein sequence ID" value="MBW79538.1"/>
    <property type="molecule type" value="Transcribed_RNA"/>
</dbReference>
<name>A0A2M4DQV9_ANODA</name>
<keyword evidence="1" id="KW-0472">Membrane</keyword>